<keyword evidence="1" id="KW-0472">Membrane</keyword>
<organism evidence="2 3">
    <name type="scientific">Microbacterium galbinum</name>
    <dbReference type="NCBI Taxonomy" id="2851646"/>
    <lineage>
        <taxon>Bacteria</taxon>
        <taxon>Bacillati</taxon>
        <taxon>Actinomycetota</taxon>
        <taxon>Actinomycetes</taxon>
        <taxon>Micrococcales</taxon>
        <taxon>Microbacteriaceae</taxon>
        <taxon>Microbacterium</taxon>
    </lineage>
</organism>
<dbReference type="Proteomes" id="UP000831963">
    <property type="component" value="Chromosome"/>
</dbReference>
<feature type="transmembrane region" description="Helical" evidence="1">
    <location>
        <begin position="42"/>
        <end position="65"/>
    </location>
</feature>
<reference evidence="2 3" key="1">
    <citation type="submission" date="2021-06" db="EMBL/GenBank/DDBJ databases">
        <title>Genome-based taxonomic framework of Microbacterium strains isolated from marine environment, the description of four new species and reclassification of four preexisting species.</title>
        <authorList>
            <person name="Lee S.D."/>
            <person name="Kim S.-M."/>
            <person name="Byeon Y.-S."/>
            <person name="Yang H.L."/>
            <person name="Kim I.S."/>
        </authorList>
    </citation>
    <scope>NUCLEOTIDE SEQUENCE [LARGE SCALE GENOMIC DNA]</scope>
    <source>
        <strain evidence="2 3">SSW1-36</strain>
    </source>
</reference>
<gene>
    <name evidence="2" type="ORF">KV396_06995</name>
</gene>
<accession>A0ABY4INP5</accession>
<sequence length="68" mass="7479">MLVAVGIIAILVRRPFMRLMYRGLRMFYGEPVADDSIRGRPIVRIAVVGAFMIVCGGVLLVTAAMELL</sequence>
<dbReference type="RefSeq" id="WP_247957324.1">
    <property type="nucleotide sequence ID" value="NZ_CP078077.1"/>
</dbReference>
<keyword evidence="1" id="KW-1133">Transmembrane helix</keyword>
<evidence type="ECO:0000313" key="2">
    <source>
        <dbReference type="EMBL" id="UPL14234.1"/>
    </source>
</evidence>
<dbReference type="EMBL" id="CP078077">
    <property type="protein sequence ID" value="UPL14234.1"/>
    <property type="molecule type" value="Genomic_DNA"/>
</dbReference>
<protein>
    <submittedName>
        <fullName evidence="2">Uncharacterized protein</fullName>
    </submittedName>
</protein>
<proteinExistence type="predicted"/>
<evidence type="ECO:0000313" key="3">
    <source>
        <dbReference type="Proteomes" id="UP000831963"/>
    </source>
</evidence>
<name>A0ABY4INP5_9MICO</name>
<evidence type="ECO:0000256" key="1">
    <source>
        <dbReference type="SAM" id="Phobius"/>
    </source>
</evidence>
<keyword evidence="1" id="KW-0812">Transmembrane</keyword>
<keyword evidence="3" id="KW-1185">Reference proteome</keyword>